<dbReference type="InterPro" id="IPR056690">
    <property type="entry name" value="DUF7788"/>
</dbReference>
<dbReference type="Pfam" id="PF25043">
    <property type="entry name" value="DUF7788"/>
    <property type="match status" value="1"/>
</dbReference>
<organism evidence="2 3">
    <name type="scientific">Lyophyllum shimeji</name>
    <name type="common">Hon-shimeji</name>
    <name type="synonym">Tricholoma shimeji</name>
    <dbReference type="NCBI Taxonomy" id="47721"/>
    <lineage>
        <taxon>Eukaryota</taxon>
        <taxon>Fungi</taxon>
        <taxon>Dikarya</taxon>
        <taxon>Basidiomycota</taxon>
        <taxon>Agaricomycotina</taxon>
        <taxon>Agaricomycetes</taxon>
        <taxon>Agaricomycetidae</taxon>
        <taxon>Agaricales</taxon>
        <taxon>Tricholomatineae</taxon>
        <taxon>Lyophyllaceae</taxon>
        <taxon>Lyophyllum</taxon>
    </lineage>
</organism>
<evidence type="ECO:0000313" key="3">
    <source>
        <dbReference type="Proteomes" id="UP001063166"/>
    </source>
</evidence>
<accession>A0A9P3PL97</accession>
<comment type="caution">
    <text evidence="2">The sequence shown here is derived from an EMBL/GenBank/DDBJ whole genome shotgun (WGS) entry which is preliminary data.</text>
</comment>
<dbReference type="PANTHER" id="PTHR31373:SF27">
    <property type="entry name" value="TROVE DOMAIN-CONTAINING PROTEIN"/>
    <property type="match status" value="1"/>
</dbReference>
<dbReference type="AlphaFoldDB" id="A0A9P3PL97"/>
<name>A0A9P3PL97_LYOSH</name>
<feature type="domain" description="DUF7788" evidence="1">
    <location>
        <begin position="1"/>
        <end position="75"/>
    </location>
</feature>
<dbReference type="EMBL" id="BRPK01000004">
    <property type="protein sequence ID" value="GLB38008.1"/>
    <property type="molecule type" value="Genomic_DNA"/>
</dbReference>
<protein>
    <recommendedName>
        <fullName evidence="1">DUF7788 domain-containing protein</fullName>
    </recommendedName>
</protein>
<reference evidence="2" key="1">
    <citation type="submission" date="2022-07" db="EMBL/GenBank/DDBJ databases">
        <title>The genome of Lyophyllum shimeji provides insight into the initial evolution of ectomycorrhizal fungal genome.</title>
        <authorList>
            <person name="Kobayashi Y."/>
            <person name="Shibata T."/>
            <person name="Hirakawa H."/>
            <person name="Shigenobu S."/>
            <person name="Nishiyama T."/>
            <person name="Yamada A."/>
            <person name="Hasebe M."/>
            <person name="Kawaguchi M."/>
        </authorList>
    </citation>
    <scope>NUCLEOTIDE SEQUENCE</scope>
    <source>
        <strain evidence="2">AT787</strain>
    </source>
</reference>
<dbReference type="InterPro" id="IPR011205">
    <property type="entry name" value="UCP015417_vWA"/>
</dbReference>
<dbReference type="PANTHER" id="PTHR31373">
    <property type="entry name" value="OS06G0652100 PROTEIN"/>
    <property type="match status" value="1"/>
</dbReference>
<evidence type="ECO:0000259" key="1">
    <source>
        <dbReference type="Pfam" id="PF25043"/>
    </source>
</evidence>
<dbReference type="Proteomes" id="UP001063166">
    <property type="component" value="Unassembled WGS sequence"/>
</dbReference>
<dbReference type="OrthoDB" id="1149618at2759"/>
<sequence length="87" mass="9688">MPQIVYWDLAHYGTVEVQGDRDGVALMNGFSPALLKVFMGESEEEEYEEVKADGGTETVKVQEEFNPISVMKKAVMKKSFDGLVVVD</sequence>
<gene>
    <name evidence="2" type="ORF">LshimejAT787_0410590</name>
</gene>
<proteinExistence type="predicted"/>
<keyword evidence="3" id="KW-1185">Reference proteome</keyword>
<evidence type="ECO:0000313" key="2">
    <source>
        <dbReference type="EMBL" id="GLB38008.1"/>
    </source>
</evidence>